<protein>
    <recommendedName>
        <fullName evidence="4">Tetratricopeptide repeat-like superfamily protein</fullName>
    </recommendedName>
</protein>
<accession>A0AAV3PI70</accession>
<evidence type="ECO:0000256" key="1">
    <source>
        <dbReference type="SAM" id="MobiDB-lite"/>
    </source>
</evidence>
<evidence type="ECO:0008006" key="4">
    <source>
        <dbReference type="Google" id="ProtNLM"/>
    </source>
</evidence>
<dbReference type="PANTHER" id="PTHR26312">
    <property type="entry name" value="TETRATRICOPEPTIDE REPEAT PROTEIN 5"/>
    <property type="match status" value="1"/>
</dbReference>
<evidence type="ECO:0000313" key="3">
    <source>
        <dbReference type="Proteomes" id="UP001454036"/>
    </source>
</evidence>
<keyword evidence="3" id="KW-1185">Reference proteome</keyword>
<feature type="region of interest" description="Disordered" evidence="1">
    <location>
        <begin position="373"/>
        <end position="400"/>
    </location>
</feature>
<reference evidence="2 3" key="1">
    <citation type="submission" date="2024-01" db="EMBL/GenBank/DDBJ databases">
        <title>The complete chloroplast genome sequence of Lithospermum erythrorhizon: insights into the phylogenetic relationship among Boraginaceae species and the maternal lineages of purple gromwells.</title>
        <authorList>
            <person name="Okada T."/>
            <person name="Watanabe K."/>
        </authorList>
    </citation>
    <scope>NUCLEOTIDE SEQUENCE [LARGE SCALE GENOMIC DNA]</scope>
</reference>
<evidence type="ECO:0000313" key="2">
    <source>
        <dbReference type="EMBL" id="GAA0150923.1"/>
    </source>
</evidence>
<sequence length="566" mass="62586">MGGIKVGISSLQWIQTSVPHSPSSSQALASAIYSPSSRRHLASPFLGAQASKLYRTRSCDTYTKARTPSICRAVSSSLESFSDEEFSKKVLELAMKFQASDDVDGESSMDGSFVDSEEELVKDCMELHNQNGVGVSLNVNMKMMEHGMPFDQLEPPDWHETVEIIPAGIEMRANSVEFPVSLRMIKRKKQWSGGLMVAGESAYCSVKKAFSSMVFIIRELQSFTMQMREVLYYEDLQGIVSRVQAEMHASFVWLFQQVFSCTPSLMVYVMILLANYSVHSMANSTAIAAAAPPQAYAATTESISMMEDHSFGKQHKFDTSAIKSFSVSSSPGKTISIGGSSGGGGNYKPVAGGINGDGKFDGSISFDHHQTIVPDEVSSIRDPSVRTSKEQSVSGQESREDELELWNKVVDEASNIQAAMRSEALDHETMQRFVSPVNVNIEADDRADYFRTELLYQTLLAQEPDNPLLLANYAQFIFLVAQDYDRAEEYFKKAVAGEPKDAEALNKYASFLWKVRNNLWAAEETYQEAIAAEPSNSLYAANYANFLWNTGGDDTCYPLTEGDNDI</sequence>
<dbReference type="PANTHER" id="PTHR26312:SF132">
    <property type="entry name" value="OS01G0855200 PROTEIN"/>
    <property type="match status" value="1"/>
</dbReference>
<dbReference type="SUPFAM" id="SSF48452">
    <property type="entry name" value="TPR-like"/>
    <property type="match status" value="1"/>
</dbReference>
<name>A0AAV3PI70_LITER</name>
<organism evidence="2 3">
    <name type="scientific">Lithospermum erythrorhizon</name>
    <name type="common">Purple gromwell</name>
    <name type="synonym">Lithospermum officinale var. erythrorhizon</name>
    <dbReference type="NCBI Taxonomy" id="34254"/>
    <lineage>
        <taxon>Eukaryota</taxon>
        <taxon>Viridiplantae</taxon>
        <taxon>Streptophyta</taxon>
        <taxon>Embryophyta</taxon>
        <taxon>Tracheophyta</taxon>
        <taxon>Spermatophyta</taxon>
        <taxon>Magnoliopsida</taxon>
        <taxon>eudicotyledons</taxon>
        <taxon>Gunneridae</taxon>
        <taxon>Pentapetalae</taxon>
        <taxon>asterids</taxon>
        <taxon>lamiids</taxon>
        <taxon>Boraginales</taxon>
        <taxon>Boraginaceae</taxon>
        <taxon>Boraginoideae</taxon>
        <taxon>Lithospermeae</taxon>
        <taxon>Lithospermum</taxon>
    </lineage>
</organism>
<dbReference type="InterPro" id="IPR011990">
    <property type="entry name" value="TPR-like_helical_dom_sf"/>
</dbReference>
<proteinExistence type="predicted"/>
<dbReference type="AlphaFoldDB" id="A0AAV3PI70"/>
<gene>
    <name evidence="2" type="ORF">LIER_43123</name>
</gene>
<dbReference type="Proteomes" id="UP001454036">
    <property type="component" value="Unassembled WGS sequence"/>
</dbReference>
<dbReference type="Gene3D" id="1.25.40.10">
    <property type="entry name" value="Tetratricopeptide repeat domain"/>
    <property type="match status" value="1"/>
</dbReference>
<dbReference type="EMBL" id="BAABME010032849">
    <property type="protein sequence ID" value="GAA0150923.1"/>
    <property type="molecule type" value="Genomic_DNA"/>
</dbReference>
<comment type="caution">
    <text evidence="2">The sequence shown here is derived from an EMBL/GenBank/DDBJ whole genome shotgun (WGS) entry which is preliminary data.</text>
</comment>